<protein>
    <submittedName>
        <fullName evidence="1">Uncharacterized protein</fullName>
    </submittedName>
</protein>
<organism evidence="1 2">
    <name type="scientific">Spirosoma telluris</name>
    <dbReference type="NCBI Taxonomy" id="2183553"/>
    <lineage>
        <taxon>Bacteria</taxon>
        <taxon>Pseudomonadati</taxon>
        <taxon>Bacteroidota</taxon>
        <taxon>Cytophagia</taxon>
        <taxon>Cytophagales</taxon>
        <taxon>Cytophagaceae</taxon>
        <taxon>Spirosoma</taxon>
    </lineage>
</organism>
<keyword evidence="2" id="KW-1185">Reference proteome</keyword>
<dbReference type="OrthoDB" id="6796607at2"/>
<evidence type="ECO:0000313" key="1">
    <source>
        <dbReference type="EMBL" id="RAI77765.1"/>
    </source>
</evidence>
<sequence length="174" mass="20643">MEFVVNQFFIKDPLSKNGDNIWTINDWRGFFMHLYKERTKLYDPTDNDGANWNYIANPSGGFFGFWWYFRTIQKDIYTPYLQLENNELCFKIEVKDETKRYEAREEAYRKLIETANELGITSIKRPGRMGNGRYMTVLRWDGDYLESANGKLDFNATLENLKKAQLILDTAFSH</sequence>
<proteinExistence type="predicted"/>
<comment type="caution">
    <text evidence="1">The sequence shown here is derived from an EMBL/GenBank/DDBJ whole genome shotgun (WGS) entry which is preliminary data.</text>
</comment>
<dbReference type="AlphaFoldDB" id="A0A327NSQ8"/>
<gene>
    <name evidence="1" type="ORF">HMF3257_33045</name>
</gene>
<dbReference type="EMBL" id="QLII01000001">
    <property type="protein sequence ID" value="RAI77765.1"/>
    <property type="molecule type" value="Genomic_DNA"/>
</dbReference>
<reference evidence="1 2" key="1">
    <citation type="submission" date="2018-06" db="EMBL/GenBank/DDBJ databases">
        <title>Spirosoma sp. HMF3257 Genome sequencing and assembly.</title>
        <authorList>
            <person name="Kang H."/>
            <person name="Cha I."/>
            <person name="Kim H."/>
            <person name="Kang J."/>
            <person name="Joh K."/>
        </authorList>
    </citation>
    <scope>NUCLEOTIDE SEQUENCE [LARGE SCALE GENOMIC DNA]</scope>
    <source>
        <strain evidence="1 2">HMF3257</strain>
    </source>
</reference>
<dbReference type="RefSeq" id="WP_111348753.1">
    <property type="nucleotide sequence ID" value="NZ_QLII01000001.1"/>
</dbReference>
<dbReference type="Proteomes" id="UP000249016">
    <property type="component" value="Unassembled WGS sequence"/>
</dbReference>
<evidence type="ECO:0000313" key="2">
    <source>
        <dbReference type="Proteomes" id="UP000249016"/>
    </source>
</evidence>
<name>A0A327NSQ8_9BACT</name>
<accession>A0A327NSQ8</accession>